<dbReference type="Proteomes" id="UP001153636">
    <property type="component" value="Chromosome 8"/>
</dbReference>
<sequence>MYLLNEERIPNTERDELDNFFDSIKATVRKFSPTDIHLVKNKIFFMVSDIESKYILPKDNQINTQQFPTYSQHSNIHPQVQSQYHQFENQPSLHSATSSRPPSSACVSTQSSTSSYYENFSPTNYD</sequence>
<evidence type="ECO:0008006" key="4">
    <source>
        <dbReference type="Google" id="ProtNLM"/>
    </source>
</evidence>
<evidence type="ECO:0000313" key="2">
    <source>
        <dbReference type="EMBL" id="CAH1114840.1"/>
    </source>
</evidence>
<protein>
    <recommendedName>
        <fullName evidence="4">BESS domain-containing protein</fullName>
    </recommendedName>
</protein>
<feature type="compositionally biased region" description="Polar residues" evidence="1">
    <location>
        <begin position="66"/>
        <end position="102"/>
    </location>
</feature>
<gene>
    <name evidence="2" type="ORF">PSYICH_LOCUS14401</name>
</gene>
<reference evidence="2" key="1">
    <citation type="submission" date="2022-01" db="EMBL/GenBank/DDBJ databases">
        <authorList>
            <person name="King R."/>
        </authorList>
    </citation>
    <scope>NUCLEOTIDE SEQUENCE</scope>
</reference>
<feature type="region of interest" description="Disordered" evidence="1">
    <location>
        <begin position="66"/>
        <end position="126"/>
    </location>
</feature>
<feature type="compositionally biased region" description="Polar residues" evidence="1">
    <location>
        <begin position="116"/>
        <end position="126"/>
    </location>
</feature>
<evidence type="ECO:0000256" key="1">
    <source>
        <dbReference type="SAM" id="MobiDB-lite"/>
    </source>
</evidence>
<proteinExistence type="predicted"/>
<dbReference type="EMBL" id="OV651820">
    <property type="protein sequence ID" value="CAH1114840.1"/>
    <property type="molecule type" value="Genomic_DNA"/>
</dbReference>
<dbReference type="OrthoDB" id="6603924at2759"/>
<dbReference type="AlphaFoldDB" id="A0A9P0D6J3"/>
<name>A0A9P0D6J3_9CUCU</name>
<keyword evidence="3" id="KW-1185">Reference proteome</keyword>
<accession>A0A9P0D6J3</accession>
<organism evidence="2 3">
    <name type="scientific">Psylliodes chrysocephalus</name>
    <dbReference type="NCBI Taxonomy" id="3402493"/>
    <lineage>
        <taxon>Eukaryota</taxon>
        <taxon>Metazoa</taxon>
        <taxon>Ecdysozoa</taxon>
        <taxon>Arthropoda</taxon>
        <taxon>Hexapoda</taxon>
        <taxon>Insecta</taxon>
        <taxon>Pterygota</taxon>
        <taxon>Neoptera</taxon>
        <taxon>Endopterygota</taxon>
        <taxon>Coleoptera</taxon>
        <taxon>Polyphaga</taxon>
        <taxon>Cucujiformia</taxon>
        <taxon>Chrysomeloidea</taxon>
        <taxon>Chrysomelidae</taxon>
        <taxon>Galerucinae</taxon>
        <taxon>Alticini</taxon>
        <taxon>Psylliodes</taxon>
    </lineage>
</organism>
<evidence type="ECO:0000313" key="3">
    <source>
        <dbReference type="Proteomes" id="UP001153636"/>
    </source>
</evidence>
<feature type="compositionally biased region" description="Low complexity" evidence="1">
    <location>
        <begin position="103"/>
        <end position="115"/>
    </location>
</feature>